<proteinExistence type="predicted"/>
<evidence type="ECO:0000313" key="3">
    <source>
        <dbReference type="Proteomes" id="UP001501218"/>
    </source>
</evidence>
<feature type="transmembrane region" description="Helical" evidence="1">
    <location>
        <begin position="161"/>
        <end position="185"/>
    </location>
</feature>
<dbReference type="Proteomes" id="UP001501218">
    <property type="component" value="Unassembled WGS sequence"/>
</dbReference>
<feature type="transmembrane region" description="Helical" evidence="1">
    <location>
        <begin position="128"/>
        <end position="149"/>
    </location>
</feature>
<dbReference type="RefSeq" id="WP_344125636.1">
    <property type="nucleotide sequence ID" value="NZ_BAAARA010000001.1"/>
</dbReference>
<keyword evidence="3" id="KW-1185">Reference proteome</keyword>
<evidence type="ECO:0000256" key="1">
    <source>
        <dbReference type="SAM" id="Phobius"/>
    </source>
</evidence>
<reference evidence="3" key="1">
    <citation type="journal article" date="2019" name="Int. J. Syst. Evol. Microbiol.">
        <title>The Global Catalogue of Microorganisms (GCM) 10K type strain sequencing project: providing services to taxonomists for standard genome sequencing and annotation.</title>
        <authorList>
            <consortium name="The Broad Institute Genomics Platform"/>
            <consortium name="The Broad Institute Genome Sequencing Center for Infectious Disease"/>
            <person name="Wu L."/>
            <person name="Ma J."/>
        </authorList>
    </citation>
    <scope>NUCLEOTIDE SEQUENCE [LARGE SCALE GENOMIC DNA]</scope>
    <source>
        <strain evidence="3">JCM 16221</strain>
    </source>
</reference>
<gene>
    <name evidence="2" type="ORF">GCM10009854_03100</name>
</gene>
<dbReference type="InterPro" id="IPR052902">
    <property type="entry name" value="ABC-2_transporter"/>
</dbReference>
<keyword evidence="1" id="KW-0472">Membrane</keyword>
<organism evidence="2 3">
    <name type="scientific">Saccharopolyspora halophila</name>
    <dbReference type="NCBI Taxonomy" id="405551"/>
    <lineage>
        <taxon>Bacteria</taxon>
        <taxon>Bacillati</taxon>
        <taxon>Actinomycetota</taxon>
        <taxon>Actinomycetes</taxon>
        <taxon>Pseudonocardiales</taxon>
        <taxon>Pseudonocardiaceae</taxon>
        <taxon>Saccharopolyspora</taxon>
    </lineage>
</organism>
<dbReference type="PANTHER" id="PTHR43027:SF2">
    <property type="entry name" value="TRANSPORT PERMEASE PROTEIN"/>
    <property type="match status" value="1"/>
</dbReference>
<feature type="transmembrane region" description="Helical" evidence="1">
    <location>
        <begin position="51"/>
        <end position="73"/>
    </location>
</feature>
<accession>A0ABN3FJ16</accession>
<dbReference type="PANTHER" id="PTHR43027">
    <property type="entry name" value="DOXORUBICIN RESISTANCE ABC TRANSPORTER PERMEASE PROTEIN DRRC-RELATED"/>
    <property type="match status" value="1"/>
</dbReference>
<protein>
    <submittedName>
        <fullName evidence="2">ABC transporter permease</fullName>
    </submittedName>
</protein>
<dbReference type="EMBL" id="BAAARA010000001">
    <property type="protein sequence ID" value="GAA2331402.1"/>
    <property type="molecule type" value="Genomic_DNA"/>
</dbReference>
<name>A0ABN3FJ16_9PSEU</name>
<feature type="transmembrane region" description="Helical" evidence="1">
    <location>
        <begin position="20"/>
        <end position="39"/>
    </location>
</feature>
<feature type="transmembrane region" description="Helical" evidence="1">
    <location>
        <begin position="205"/>
        <end position="227"/>
    </location>
</feature>
<feature type="transmembrane region" description="Helical" evidence="1">
    <location>
        <begin position="94"/>
        <end position="122"/>
    </location>
</feature>
<keyword evidence="1" id="KW-0812">Transmembrane</keyword>
<evidence type="ECO:0000313" key="2">
    <source>
        <dbReference type="EMBL" id="GAA2331402.1"/>
    </source>
</evidence>
<comment type="caution">
    <text evidence="2">The sequence shown here is derived from an EMBL/GenBank/DDBJ whole genome shotgun (WGS) entry which is preliminary data.</text>
</comment>
<keyword evidence="1" id="KW-1133">Transmembrane helix</keyword>
<sequence>MMVLALAQAELKLLLRNTAVAISALLLPIGVGVFATFNLPDDAGPSAWSMVISIQLLMVLGFTVYFTTTAALAARREDHYLKRLRSGEASDAAILAGLLAPAVVLGLAQLVLLAVISAYLGAPMPANVLPIALALLLGIALCLVGGIATSGRTASSEQAQVTTMPLFFGMIGGVVIGVFSPAGVLLPGGGLAGLVQHAMTGSGPLLPALGSMIGWIVLLSLLAKAWFRWEAR</sequence>